<evidence type="ECO:0000256" key="3">
    <source>
        <dbReference type="ARBA" id="ARBA00022722"/>
    </source>
</evidence>
<organism evidence="7 8">
    <name type="scientific">Hirundo rustica rustica</name>
    <dbReference type="NCBI Taxonomy" id="333673"/>
    <lineage>
        <taxon>Eukaryota</taxon>
        <taxon>Metazoa</taxon>
        <taxon>Chordata</taxon>
        <taxon>Craniata</taxon>
        <taxon>Vertebrata</taxon>
        <taxon>Euteleostomi</taxon>
        <taxon>Archelosauria</taxon>
        <taxon>Archosauria</taxon>
        <taxon>Dinosauria</taxon>
        <taxon>Saurischia</taxon>
        <taxon>Theropoda</taxon>
        <taxon>Coelurosauria</taxon>
        <taxon>Aves</taxon>
        <taxon>Neognathae</taxon>
        <taxon>Neoaves</taxon>
        <taxon>Telluraves</taxon>
        <taxon>Australaves</taxon>
        <taxon>Passeriformes</taxon>
        <taxon>Sylvioidea</taxon>
        <taxon>Hirundinidae</taxon>
        <taxon>Hirundo</taxon>
    </lineage>
</organism>
<dbReference type="AlphaFoldDB" id="A0A3M0JLR5"/>
<keyword evidence="6" id="KW-0695">RNA-directed DNA polymerase</keyword>
<comment type="caution">
    <text evidence="7">The sequence shown here is derived from an EMBL/GenBank/DDBJ whole genome shotgun (WGS) entry which is preliminary data.</text>
</comment>
<dbReference type="GO" id="GO:0003964">
    <property type="term" value="F:RNA-directed DNA polymerase activity"/>
    <property type="evidence" value="ECO:0007669"/>
    <property type="project" value="UniProtKB-KW"/>
</dbReference>
<keyword evidence="4" id="KW-0255">Endonuclease</keyword>
<dbReference type="PANTHER" id="PTHR41694:SF3">
    <property type="entry name" value="RNA-DIRECTED DNA POLYMERASE-RELATED"/>
    <property type="match status" value="1"/>
</dbReference>
<dbReference type="PANTHER" id="PTHR41694">
    <property type="entry name" value="ENDOGENOUS RETROVIRUS GROUP K MEMBER POL PROTEIN"/>
    <property type="match status" value="1"/>
</dbReference>
<dbReference type="Proteomes" id="UP000269221">
    <property type="component" value="Unassembled WGS sequence"/>
</dbReference>
<dbReference type="GO" id="GO:0035613">
    <property type="term" value="F:RNA stem-loop binding"/>
    <property type="evidence" value="ECO:0007669"/>
    <property type="project" value="TreeGrafter"/>
</dbReference>
<dbReference type="STRING" id="333673.A0A3M0JLR5"/>
<evidence type="ECO:0000256" key="1">
    <source>
        <dbReference type="ARBA" id="ARBA00022679"/>
    </source>
</evidence>
<dbReference type="SUPFAM" id="SSF47353">
    <property type="entry name" value="Retrovirus capsid dimerization domain-like"/>
    <property type="match status" value="1"/>
</dbReference>
<evidence type="ECO:0000313" key="7">
    <source>
        <dbReference type="EMBL" id="RMC01241.1"/>
    </source>
</evidence>
<keyword evidence="3" id="KW-0540">Nuclease</keyword>
<proteinExistence type="predicted"/>
<sequence length="273" mass="30178">MGDCDLAHHPLEGGYGFSSPAGAAETMICVEMPPSQASVPVPVESMERELAEQWTASVERQVEDPNARMLLLKHLAKTNCNADCRMIIEALPGDPSVSQMAEACAKVAPEKVQQQPPWKYLGVKILERMVQRQEVRFVHLVKTLNDAQKLITYHLPSHKLLHVAKFTEISLLPKISQEPVQGPTVFTDGSGRTGYGPDVSALSEGSGVEFSHQTVGRFLLLWGVGMHVYPQILGYAGYMQSVFILTCNCKGKIRPIGKLETVTKMKVIKWMNH</sequence>
<dbReference type="InterPro" id="IPR008916">
    <property type="entry name" value="Retrov_capsid_C"/>
</dbReference>
<evidence type="ECO:0000313" key="8">
    <source>
        <dbReference type="Proteomes" id="UP000269221"/>
    </source>
</evidence>
<evidence type="ECO:0000256" key="2">
    <source>
        <dbReference type="ARBA" id="ARBA00022695"/>
    </source>
</evidence>
<dbReference type="Gene3D" id="1.10.1200.30">
    <property type="match status" value="1"/>
</dbReference>
<keyword evidence="8" id="KW-1185">Reference proteome</keyword>
<dbReference type="OrthoDB" id="9222882at2759"/>
<evidence type="ECO:0000256" key="6">
    <source>
        <dbReference type="ARBA" id="ARBA00022918"/>
    </source>
</evidence>
<dbReference type="InterPro" id="IPR043128">
    <property type="entry name" value="Rev_trsase/Diguanyl_cyclase"/>
</dbReference>
<dbReference type="Gene3D" id="3.30.70.270">
    <property type="match status" value="1"/>
</dbReference>
<accession>A0A3M0JLR5</accession>
<keyword evidence="1" id="KW-0808">Transferase</keyword>
<evidence type="ECO:0000256" key="4">
    <source>
        <dbReference type="ARBA" id="ARBA00022759"/>
    </source>
</evidence>
<reference evidence="7 8" key="1">
    <citation type="submission" date="2018-07" db="EMBL/GenBank/DDBJ databases">
        <title>A high quality draft genome assembly of the barn swallow (H. rustica rustica).</title>
        <authorList>
            <person name="Formenti G."/>
            <person name="Chiara M."/>
            <person name="Poveda L."/>
            <person name="Francoijs K.-J."/>
            <person name="Bonisoli-Alquati A."/>
            <person name="Canova L."/>
            <person name="Gianfranceschi L."/>
            <person name="Horner D.S."/>
            <person name="Saino N."/>
        </authorList>
    </citation>
    <scope>NUCLEOTIDE SEQUENCE [LARGE SCALE GENOMIC DNA]</scope>
    <source>
        <strain evidence="7">Chelidonia</strain>
        <tissue evidence="7">Blood</tissue>
    </source>
</reference>
<name>A0A3M0JLR5_HIRRU</name>
<evidence type="ECO:0000256" key="5">
    <source>
        <dbReference type="ARBA" id="ARBA00022801"/>
    </source>
</evidence>
<dbReference type="GO" id="GO:0016787">
    <property type="term" value="F:hydrolase activity"/>
    <property type="evidence" value="ECO:0007669"/>
    <property type="project" value="UniProtKB-KW"/>
</dbReference>
<keyword evidence="2" id="KW-0548">Nucleotidyltransferase</keyword>
<dbReference type="GO" id="GO:0004519">
    <property type="term" value="F:endonuclease activity"/>
    <property type="evidence" value="ECO:0007669"/>
    <property type="project" value="UniProtKB-KW"/>
</dbReference>
<gene>
    <name evidence="7" type="ORF">DUI87_22190</name>
</gene>
<keyword evidence="5" id="KW-0378">Hydrolase</keyword>
<protein>
    <submittedName>
        <fullName evidence="7">Uncharacterized protein</fullName>
    </submittedName>
</protein>
<dbReference type="EMBL" id="QRBI01000139">
    <property type="protein sequence ID" value="RMC01241.1"/>
    <property type="molecule type" value="Genomic_DNA"/>
</dbReference>